<protein>
    <recommendedName>
        <fullName evidence="2">DUF6708 domain-containing protein</fullName>
    </recommendedName>
</protein>
<dbReference type="RefSeq" id="WP_060297934.1">
    <property type="nucleotide sequence ID" value="NZ_LPJX01000025.1"/>
</dbReference>
<feature type="transmembrane region" description="Helical" evidence="1">
    <location>
        <begin position="331"/>
        <end position="352"/>
    </location>
</feature>
<dbReference type="Pfam" id="PF20455">
    <property type="entry name" value="DUF6708"/>
    <property type="match status" value="1"/>
</dbReference>
<dbReference type="AlphaFoldDB" id="A0A132F3V2"/>
<keyword evidence="1" id="KW-0472">Membrane</keyword>
<feature type="transmembrane region" description="Helical" evidence="1">
    <location>
        <begin position="267"/>
        <end position="291"/>
    </location>
</feature>
<reference evidence="3 4" key="1">
    <citation type="submission" date="2015-11" db="EMBL/GenBank/DDBJ databases">
        <title>Expanding the genomic diversity of Burkholderia species for the development of highly accurate diagnostics.</title>
        <authorList>
            <person name="Sahl J."/>
            <person name="Keim P."/>
            <person name="Wagner D."/>
        </authorList>
    </citation>
    <scope>NUCLEOTIDE SEQUENCE [LARGE SCALE GENOMIC DNA]</scope>
    <source>
        <strain evidence="3 4">MSMB574WGS</strain>
    </source>
</reference>
<feature type="domain" description="DUF6708" evidence="2">
    <location>
        <begin position="226"/>
        <end position="313"/>
    </location>
</feature>
<evidence type="ECO:0000259" key="2">
    <source>
        <dbReference type="Pfam" id="PF20455"/>
    </source>
</evidence>
<evidence type="ECO:0000256" key="1">
    <source>
        <dbReference type="SAM" id="Phobius"/>
    </source>
</evidence>
<proteinExistence type="predicted"/>
<gene>
    <name evidence="3" type="ORF">WT57_13190</name>
</gene>
<feature type="transmembrane region" description="Helical" evidence="1">
    <location>
        <begin position="88"/>
        <end position="108"/>
    </location>
</feature>
<organism evidence="3 4">
    <name type="scientific">Burkholderia pseudomultivorans</name>
    <dbReference type="NCBI Taxonomy" id="1207504"/>
    <lineage>
        <taxon>Bacteria</taxon>
        <taxon>Pseudomonadati</taxon>
        <taxon>Pseudomonadota</taxon>
        <taxon>Betaproteobacteria</taxon>
        <taxon>Burkholderiales</taxon>
        <taxon>Burkholderiaceae</taxon>
        <taxon>Burkholderia</taxon>
        <taxon>Burkholderia cepacia complex</taxon>
    </lineage>
</organism>
<dbReference type="EMBL" id="LPJX01000025">
    <property type="protein sequence ID" value="KWF68402.1"/>
    <property type="molecule type" value="Genomic_DNA"/>
</dbReference>
<feature type="transmembrane region" description="Helical" evidence="1">
    <location>
        <begin position="114"/>
        <end position="137"/>
    </location>
</feature>
<dbReference type="Proteomes" id="UP000061512">
    <property type="component" value="Unassembled WGS sequence"/>
</dbReference>
<accession>A0A132F3V2</accession>
<comment type="caution">
    <text evidence="3">The sequence shown here is derived from an EMBL/GenBank/DDBJ whole genome shotgun (WGS) entry which is preliminary data.</text>
</comment>
<name>A0A132F3V2_9BURK</name>
<evidence type="ECO:0000313" key="3">
    <source>
        <dbReference type="EMBL" id="KWF68402.1"/>
    </source>
</evidence>
<sequence length="366" mass="41923">MVDTRDDASVVTYWSRLLSKRYWREVVIGLPSQDPWPPTGEMLAYELDKTKPMEIRGEPVSMDMVVVRNETYMEVADGQYMRRGFGGLVFTLLELPVISFLAIPFYGFAKYGMTLPMCLASFLIFALFIPLFVWIGYQWKQDMWSYTYKPVRLVRSTRKVHVFQHNGPDGVWSLDWDKLVFCLKKGGLSWGVLGYLPDANGQVTRAFYLGAVMPVHPNGIGPAEPLLAHWEYFRRYMEEGPASVPPPKLLLPIQNRREPFLYGVQRLWQMFGPFAILFAPLTTLAGVFRWLGMRMSRLPRWPADVEVQCRVAPDDATIQPAPPRRGGSDHAYLAMGTAMMLLLDMVLLWWVCTNVFGIDRLFSEGS</sequence>
<evidence type="ECO:0000313" key="4">
    <source>
        <dbReference type="Proteomes" id="UP000061512"/>
    </source>
</evidence>
<keyword evidence="1" id="KW-0812">Transmembrane</keyword>
<keyword evidence="1" id="KW-1133">Transmembrane helix</keyword>
<dbReference type="InterPro" id="IPR046554">
    <property type="entry name" value="DUF6708"/>
</dbReference>